<reference evidence="6" key="1">
    <citation type="journal article" date="2019" name="Int. J. Syst. Evol. Microbiol.">
        <title>The Global Catalogue of Microorganisms (GCM) 10K type strain sequencing project: providing services to taxonomists for standard genome sequencing and annotation.</title>
        <authorList>
            <consortium name="The Broad Institute Genomics Platform"/>
            <consortium name="The Broad Institute Genome Sequencing Center for Infectious Disease"/>
            <person name="Wu L."/>
            <person name="Ma J."/>
        </authorList>
    </citation>
    <scope>NUCLEOTIDE SEQUENCE [LARGE SCALE GENOMIC DNA]</scope>
    <source>
        <strain evidence="6">CGMCC 1.15180</strain>
    </source>
</reference>
<evidence type="ECO:0000256" key="3">
    <source>
        <dbReference type="SAM" id="SignalP"/>
    </source>
</evidence>
<evidence type="ECO:0000313" key="6">
    <source>
        <dbReference type="Proteomes" id="UP001596139"/>
    </source>
</evidence>
<dbReference type="PANTHER" id="PTHR12151:SF25">
    <property type="entry name" value="LINALOOL DEHYDRATASE_ISOMERASE DOMAIN-CONTAINING PROTEIN"/>
    <property type="match status" value="1"/>
</dbReference>
<organism evidence="5 6">
    <name type="scientific">Streptomyces ochraceiscleroticus</name>
    <dbReference type="NCBI Taxonomy" id="47761"/>
    <lineage>
        <taxon>Bacteria</taxon>
        <taxon>Bacillati</taxon>
        <taxon>Actinomycetota</taxon>
        <taxon>Actinomycetes</taxon>
        <taxon>Kitasatosporales</taxon>
        <taxon>Streptomycetaceae</taxon>
        <taxon>Streptomyces</taxon>
    </lineage>
</organism>
<dbReference type="PANTHER" id="PTHR12151">
    <property type="entry name" value="ELECTRON TRANSPORT PROTIN SCO1/SENC FAMILY MEMBER"/>
    <property type="match status" value="1"/>
</dbReference>
<keyword evidence="6" id="KW-1185">Reference proteome</keyword>
<keyword evidence="2" id="KW-0186">Copper</keyword>
<gene>
    <name evidence="5" type="ORF">ACFP4F_20420</name>
</gene>
<dbReference type="InterPro" id="IPR036249">
    <property type="entry name" value="Thioredoxin-like_sf"/>
</dbReference>
<name>A0ABW1MNF3_9ACTN</name>
<keyword evidence="3" id="KW-0732">Signal</keyword>
<dbReference type="PROSITE" id="PS51257">
    <property type="entry name" value="PROKAR_LIPOPROTEIN"/>
    <property type="match status" value="1"/>
</dbReference>
<dbReference type="InterPro" id="IPR003782">
    <property type="entry name" value="SCO1/SenC"/>
</dbReference>
<evidence type="ECO:0000256" key="2">
    <source>
        <dbReference type="ARBA" id="ARBA00023008"/>
    </source>
</evidence>
<dbReference type="InterPro" id="IPR013766">
    <property type="entry name" value="Thioredoxin_domain"/>
</dbReference>
<feature type="chain" id="PRO_5045692874" evidence="3">
    <location>
        <begin position="23"/>
        <end position="218"/>
    </location>
</feature>
<proteinExistence type="inferred from homology"/>
<dbReference type="RefSeq" id="WP_031049774.1">
    <property type="nucleotide sequence ID" value="NZ_JBHSPX010000006.1"/>
</dbReference>
<comment type="similarity">
    <text evidence="1">Belongs to the SCO1/2 family.</text>
</comment>
<feature type="signal peptide" evidence="3">
    <location>
        <begin position="1"/>
        <end position="22"/>
    </location>
</feature>
<evidence type="ECO:0000256" key="1">
    <source>
        <dbReference type="ARBA" id="ARBA00010996"/>
    </source>
</evidence>
<dbReference type="CDD" id="cd02968">
    <property type="entry name" value="SCO"/>
    <property type="match status" value="1"/>
</dbReference>
<evidence type="ECO:0000313" key="5">
    <source>
        <dbReference type="EMBL" id="MFC6064892.1"/>
    </source>
</evidence>
<accession>A0ABW1MNF3</accession>
<comment type="caution">
    <text evidence="5">The sequence shown here is derived from an EMBL/GenBank/DDBJ whole genome shotgun (WGS) entry which is preliminary data.</text>
</comment>
<dbReference type="Gene3D" id="3.40.30.10">
    <property type="entry name" value="Glutaredoxin"/>
    <property type="match status" value="1"/>
</dbReference>
<dbReference type="Proteomes" id="UP001596139">
    <property type="component" value="Unassembled WGS sequence"/>
</dbReference>
<dbReference type="SUPFAM" id="SSF52833">
    <property type="entry name" value="Thioredoxin-like"/>
    <property type="match status" value="1"/>
</dbReference>
<feature type="domain" description="Thioredoxin" evidence="4">
    <location>
        <begin position="49"/>
        <end position="188"/>
    </location>
</feature>
<evidence type="ECO:0000259" key="4">
    <source>
        <dbReference type="PROSITE" id="PS51352"/>
    </source>
</evidence>
<dbReference type="EMBL" id="JBHSPX010000006">
    <property type="protein sequence ID" value="MFC6064892.1"/>
    <property type="molecule type" value="Genomic_DNA"/>
</dbReference>
<dbReference type="Pfam" id="PF02630">
    <property type="entry name" value="SCO1-SenC"/>
    <property type="match status" value="1"/>
</dbReference>
<dbReference type="PROSITE" id="PS51352">
    <property type="entry name" value="THIOREDOXIN_2"/>
    <property type="match status" value="1"/>
</dbReference>
<sequence>MRRTPKLAAAALVAAAALTLSACGSDSGGDGGGPAASVSGAQSKPVVTLDDAMEKPDLVLTDSDGKKYDLIKETKGRPTLIYFGYTHCPDACPAVMGNIDVARKQLPKAEQKKLRIVFVTTDPKRDTPERLKSWLNGFGADIVGLTGDFATIQGAASAVNVGVSKPVKKKNGDILVDHGLQVLMASPKDDRIHWLGMKDAGPEDYARALPKIIKGQNP</sequence>
<protein>
    <submittedName>
        <fullName evidence="5">SCO family protein</fullName>
    </submittedName>
</protein>